<name>A0A1P8UW76_9RHOB</name>
<sequence>MLEGERGRVVGRLPTLHVTMARLLASACKRLPATHRFAICERQPPALSRAGTSFACRVGNLPTAAQGTGAAQSAAQASGCP</sequence>
<keyword evidence="2" id="KW-1185">Reference proteome</keyword>
<evidence type="ECO:0000313" key="2">
    <source>
        <dbReference type="Proteomes" id="UP000187059"/>
    </source>
</evidence>
<dbReference type="Proteomes" id="UP000187059">
    <property type="component" value="Chromosome"/>
</dbReference>
<accession>A0A1P8UW76</accession>
<gene>
    <name evidence="1" type="ORF">Ga0080574_TMP3308</name>
</gene>
<dbReference type="EMBL" id="CP015093">
    <property type="protein sequence ID" value="APZ53642.1"/>
    <property type="molecule type" value="Genomic_DNA"/>
</dbReference>
<protein>
    <submittedName>
        <fullName evidence="1">Uncharacterized protein</fullName>
    </submittedName>
</protein>
<dbReference type="KEGG" id="paby:Ga0080574_TMP3308"/>
<dbReference type="AlphaFoldDB" id="A0A1P8UW76"/>
<reference evidence="1 2" key="1">
    <citation type="submission" date="2016-04" db="EMBL/GenBank/DDBJ databases">
        <title>Deep-sea bacteria in the southern Pacific.</title>
        <authorList>
            <person name="Tang K."/>
        </authorList>
    </citation>
    <scope>NUCLEOTIDE SEQUENCE [LARGE SCALE GENOMIC DNA]</scope>
    <source>
        <strain evidence="1 2">JLT2014</strain>
    </source>
</reference>
<evidence type="ECO:0000313" key="1">
    <source>
        <dbReference type="EMBL" id="APZ53642.1"/>
    </source>
</evidence>
<organism evidence="1 2">
    <name type="scientific">Salipiger abyssi</name>
    <dbReference type="NCBI Taxonomy" id="1250539"/>
    <lineage>
        <taxon>Bacteria</taxon>
        <taxon>Pseudomonadati</taxon>
        <taxon>Pseudomonadota</taxon>
        <taxon>Alphaproteobacteria</taxon>
        <taxon>Rhodobacterales</taxon>
        <taxon>Roseobacteraceae</taxon>
        <taxon>Salipiger</taxon>
    </lineage>
</organism>
<proteinExistence type="predicted"/>